<dbReference type="EMBL" id="JANBQB010000256">
    <property type="protein sequence ID" value="KAJ1978784.1"/>
    <property type="molecule type" value="Genomic_DNA"/>
</dbReference>
<comment type="caution">
    <text evidence="2">The sequence shown here is derived from an EMBL/GenBank/DDBJ whole genome shotgun (WGS) entry which is preliminary data.</text>
</comment>
<gene>
    <name evidence="2" type="ORF">H4R34_003071</name>
</gene>
<dbReference type="AlphaFoldDB" id="A0A9W8B6X5"/>
<evidence type="ECO:0000256" key="1">
    <source>
        <dbReference type="SAM" id="MobiDB-lite"/>
    </source>
</evidence>
<protein>
    <submittedName>
        <fullName evidence="2">Uncharacterized protein</fullName>
    </submittedName>
</protein>
<accession>A0A9W8B6X5</accession>
<dbReference type="SUPFAM" id="SSF69047">
    <property type="entry name" value="Hypothetical protein YjbJ"/>
    <property type="match status" value="1"/>
</dbReference>
<evidence type="ECO:0000313" key="2">
    <source>
        <dbReference type="EMBL" id="KAJ1978784.1"/>
    </source>
</evidence>
<name>A0A9W8B6X5_9FUNG</name>
<dbReference type="InterPro" id="IPR036629">
    <property type="entry name" value="YjbJ_sf"/>
</dbReference>
<dbReference type="Proteomes" id="UP001151582">
    <property type="component" value="Unassembled WGS sequence"/>
</dbReference>
<sequence length="271" mass="30097">MALVPHRGASPPPLPAPPMNASHMSIYPRDDLDLARRSTYAHQSMMRSHSMYDDALSPHAGMLATHSSLPPHMGHGMVGGPHPGNYSMHSRSLAPVPAGLLVGNSMVAAPHHYPYSSPPFHSAAGSLMSCHSTLAHYNPHASSCSKAMGHRLPHSEMEFCAYSGTFHFKDEHPSRSGGFIDSVAGSAKKLIGSFTGDSELMVEGIDQQNKGRRRTVHADALRDINRTNRRYYQDALTSARRDERLMRRESRRNEHYINREEFKARFGSRYL</sequence>
<reference evidence="2" key="1">
    <citation type="submission" date="2022-07" db="EMBL/GenBank/DDBJ databases">
        <title>Phylogenomic reconstructions and comparative analyses of Kickxellomycotina fungi.</title>
        <authorList>
            <person name="Reynolds N.K."/>
            <person name="Stajich J.E."/>
            <person name="Barry K."/>
            <person name="Grigoriev I.V."/>
            <person name="Crous P."/>
            <person name="Smith M.E."/>
        </authorList>
    </citation>
    <scope>NUCLEOTIDE SEQUENCE</scope>
    <source>
        <strain evidence="2">RSA 567</strain>
    </source>
</reference>
<organism evidence="2 3">
    <name type="scientific">Dimargaris verticillata</name>
    <dbReference type="NCBI Taxonomy" id="2761393"/>
    <lineage>
        <taxon>Eukaryota</taxon>
        <taxon>Fungi</taxon>
        <taxon>Fungi incertae sedis</taxon>
        <taxon>Zoopagomycota</taxon>
        <taxon>Kickxellomycotina</taxon>
        <taxon>Dimargaritomycetes</taxon>
        <taxon>Dimargaritales</taxon>
        <taxon>Dimargaritaceae</taxon>
        <taxon>Dimargaris</taxon>
    </lineage>
</organism>
<dbReference type="OrthoDB" id="10616018at2759"/>
<evidence type="ECO:0000313" key="3">
    <source>
        <dbReference type="Proteomes" id="UP001151582"/>
    </source>
</evidence>
<proteinExistence type="predicted"/>
<feature type="region of interest" description="Disordered" evidence="1">
    <location>
        <begin position="1"/>
        <end position="23"/>
    </location>
</feature>
<keyword evidence="3" id="KW-1185">Reference proteome</keyword>